<reference evidence="3" key="1">
    <citation type="journal article" date="2019" name="Int. J. Syst. Evol. Microbiol.">
        <title>The Global Catalogue of Microorganisms (GCM) 10K type strain sequencing project: providing services to taxonomists for standard genome sequencing and annotation.</title>
        <authorList>
            <consortium name="The Broad Institute Genomics Platform"/>
            <consortium name="The Broad Institute Genome Sequencing Center for Infectious Disease"/>
            <person name="Wu L."/>
            <person name="Ma J."/>
        </authorList>
    </citation>
    <scope>NUCLEOTIDE SEQUENCE [LARGE SCALE GENOMIC DNA]</scope>
    <source>
        <strain evidence="3">JCM 14902</strain>
    </source>
</reference>
<proteinExistence type="predicted"/>
<feature type="domain" description="HNH nuclease" evidence="1">
    <location>
        <begin position="69"/>
        <end position="121"/>
    </location>
</feature>
<comment type="caution">
    <text evidence="2">The sequence shown here is derived from an EMBL/GenBank/DDBJ whole genome shotgun (WGS) entry which is preliminary data.</text>
</comment>
<dbReference type="Proteomes" id="UP001500326">
    <property type="component" value="Unassembled WGS sequence"/>
</dbReference>
<dbReference type="Gene3D" id="1.10.30.50">
    <property type="match status" value="1"/>
</dbReference>
<keyword evidence="3" id="KW-1185">Reference proteome</keyword>
<dbReference type="RefSeq" id="WP_344064610.1">
    <property type="nucleotide sequence ID" value="NZ_BAAAOH010000001.1"/>
</dbReference>
<organism evidence="2 3">
    <name type="scientific">Microbacterium pumilum</name>
    <dbReference type="NCBI Taxonomy" id="344165"/>
    <lineage>
        <taxon>Bacteria</taxon>
        <taxon>Bacillati</taxon>
        <taxon>Actinomycetota</taxon>
        <taxon>Actinomycetes</taxon>
        <taxon>Micrococcales</taxon>
        <taxon>Microbacteriaceae</taxon>
        <taxon>Microbacterium</taxon>
    </lineage>
</organism>
<sequence>MVVTVPALALLDVDGAGDRFATVEGIGPIPLSRARELCGSAEGWMRVLTHPETGMVLSVGRRRYRPPPELRRLVKWRAETCMAPGCNIPASRCEIDHNLAWERGGITALTNLTPFCKGHHIVKHHGRWCVEQIEGSGGAVLWTSPTGRRYRVEPERRVPVFLPAGVEEPAPF</sequence>
<evidence type="ECO:0000259" key="1">
    <source>
        <dbReference type="SMART" id="SM00507"/>
    </source>
</evidence>
<dbReference type="SMART" id="SM00507">
    <property type="entry name" value="HNHc"/>
    <property type="match status" value="1"/>
</dbReference>
<protein>
    <recommendedName>
        <fullName evidence="1">HNH nuclease domain-containing protein</fullName>
    </recommendedName>
</protein>
<name>A0ABP5EF33_9MICO</name>
<accession>A0ABP5EF33</accession>
<dbReference type="InterPro" id="IPR003615">
    <property type="entry name" value="HNH_nuc"/>
</dbReference>
<dbReference type="EMBL" id="BAAAOH010000001">
    <property type="protein sequence ID" value="GAA1994230.1"/>
    <property type="molecule type" value="Genomic_DNA"/>
</dbReference>
<evidence type="ECO:0000313" key="3">
    <source>
        <dbReference type="Proteomes" id="UP001500326"/>
    </source>
</evidence>
<evidence type="ECO:0000313" key="2">
    <source>
        <dbReference type="EMBL" id="GAA1994230.1"/>
    </source>
</evidence>
<gene>
    <name evidence="2" type="ORF">GCM10009777_32390</name>
</gene>
<dbReference type="CDD" id="cd00085">
    <property type="entry name" value="HNHc"/>
    <property type="match status" value="1"/>
</dbReference>